<evidence type="ECO:0000256" key="1">
    <source>
        <dbReference type="SAM" id="SignalP"/>
    </source>
</evidence>
<proteinExistence type="predicted"/>
<protein>
    <recommendedName>
        <fullName evidence="4">Lipoprotein</fullName>
    </recommendedName>
</protein>
<reference evidence="2" key="1">
    <citation type="submission" date="2020-03" db="EMBL/GenBank/DDBJ databases">
        <title>Genome of Pelagibius litoralis DSM 21314T.</title>
        <authorList>
            <person name="Wang G."/>
        </authorList>
    </citation>
    <scope>NUCLEOTIDE SEQUENCE</scope>
    <source>
        <strain evidence="2">DSM 21314</strain>
    </source>
</reference>
<dbReference type="AlphaFoldDB" id="A0A967KF17"/>
<keyword evidence="3" id="KW-1185">Reference proteome</keyword>
<evidence type="ECO:0000313" key="2">
    <source>
        <dbReference type="EMBL" id="NIA71040.1"/>
    </source>
</evidence>
<organism evidence="2 3">
    <name type="scientific">Pelagibius litoralis</name>
    <dbReference type="NCBI Taxonomy" id="374515"/>
    <lineage>
        <taxon>Bacteria</taxon>
        <taxon>Pseudomonadati</taxon>
        <taxon>Pseudomonadota</taxon>
        <taxon>Alphaproteobacteria</taxon>
        <taxon>Rhodospirillales</taxon>
        <taxon>Rhodovibrionaceae</taxon>
        <taxon>Pelagibius</taxon>
    </lineage>
</organism>
<feature type="chain" id="PRO_5038134284" description="Lipoprotein" evidence="1">
    <location>
        <begin position="24"/>
        <end position="226"/>
    </location>
</feature>
<feature type="signal peptide" evidence="1">
    <location>
        <begin position="1"/>
        <end position="23"/>
    </location>
</feature>
<gene>
    <name evidence="2" type="ORF">HBA54_20785</name>
</gene>
<dbReference type="Proteomes" id="UP000761264">
    <property type="component" value="Unassembled WGS sequence"/>
</dbReference>
<keyword evidence="1" id="KW-0732">Signal</keyword>
<dbReference type="EMBL" id="JAAQPH010000018">
    <property type="protein sequence ID" value="NIA71040.1"/>
    <property type="molecule type" value="Genomic_DNA"/>
</dbReference>
<name>A0A967KF17_9PROT</name>
<accession>A0A967KF17</accession>
<dbReference type="RefSeq" id="WP_167228263.1">
    <property type="nucleotide sequence ID" value="NZ_JAAQPH010000018.1"/>
</dbReference>
<evidence type="ECO:0008006" key="4">
    <source>
        <dbReference type="Google" id="ProtNLM"/>
    </source>
</evidence>
<comment type="caution">
    <text evidence="2">The sequence shown here is derived from an EMBL/GenBank/DDBJ whole genome shotgun (WGS) entry which is preliminary data.</text>
</comment>
<sequence>MVETRTKRLWRAGFALATGLLLAACATPDDGNERIVALPDVWDPIDLAEADLTLPLSSPFEIDELRERVGAHQLFENLYTFHGLKGFIVTSRVFFGQFARNPTRDVKDPDEFLRYAKGLSMVERRRLRVGSAKPFKQPDLHGAGFYTKALSETRHEDCFIFRIGYLLVDSRNFEREPDAMDTIVTGSLCADKLDEAALLTLLAQIEVVRDRDDFRKALSRSKIGTI</sequence>
<dbReference type="PROSITE" id="PS51257">
    <property type="entry name" value="PROKAR_LIPOPROTEIN"/>
    <property type="match status" value="1"/>
</dbReference>
<evidence type="ECO:0000313" key="3">
    <source>
        <dbReference type="Proteomes" id="UP000761264"/>
    </source>
</evidence>